<dbReference type="STRING" id="83401.SAMN05421742_11816"/>
<evidence type="ECO:0000313" key="3">
    <source>
        <dbReference type="Proteomes" id="UP000217076"/>
    </source>
</evidence>
<keyword evidence="3" id="KW-1185">Reference proteome</keyword>
<evidence type="ECO:0000259" key="1">
    <source>
        <dbReference type="Pfam" id="PF06890"/>
    </source>
</evidence>
<accession>A0A1G8G1S7</accession>
<dbReference type="Pfam" id="PF06890">
    <property type="entry name" value="Phage_Mu_Gp45"/>
    <property type="match status" value="1"/>
</dbReference>
<dbReference type="Proteomes" id="UP000217076">
    <property type="component" value="Unassembled WGS sequence"/>
</dbReference>
<dbReference type="NCBIfam" id="TIGR01644">
    <property type="entry name" value="phage_P2_V"/>
    <property type="match status" value="1"/>
</dbReference>
<sequence>MSSGIQALIDRALRPVRTRLTLLVGRAVLRAVADGPRMQVVQLTALDGETLDGVERWQDYGVTSHPRPGAEAVVLSLCGNRDHAVAIRVDDRRYRLTGLAEGEVALYDDLGQRVHLTRTGIEIDSPLNIYARTDGVLRLEGEGVEIHGRTYVQQDVAGKGWRETHVGGTAYRTDTWTTGAIAVPGTEFGLDQPHIPSDHPEGP</sequence>
<organism evidence="2 3">
    <name type="scientific">Roseospirillum parvum</name>
    <dbReference type="NCBI Taxonomy" id="83401"/>
    <lineage>
        <taxon>Bacteria</taxon>
        <taxon>Pseudomonadati</taxon>
        <taxon>Pseudomonadota</taxon>
        <taxon>Alphaproteobacteria</taxon>
        <taxon>Rhodospirillales</taxon>
        <taxon>Rhodospirillaceae</taxon>
        <taxon>Roseospirillum</taxon>
    </lineage>
</organism>
<name>A0A1G8G1S7_9PROT</name>
<dbReference type="InterPro" id="IPR013046">
    <property type="entry name" value="GpV/Gp45"/>
</dbReference>
<dbReference type="AlphaFoldDB" id="A0A1G8G1S7"/>
<evidence type="ECO:0000313" key="2">
    <source>
        <dbReference type="EMBL" id="SDH88364.1"/>
    </source>
</evidence>
<dbReference type="RefSeq" id="WP_176787897.1">
    <property type="nucleotide sequence ID" value="NZ_FNCV01000018.1"/>
</dbReference>
<feature type="domain" description="Bacteriophage Mu Gp45 N-terminal" evidence="1">
    <location>
        <begin position="26"/>
        <end position="93"/>
    </location>
</feature>
<proteinExistence type="predicted"/>
<reference evidence="3" key="1">
    <citation type="submission" date="2016-10" db="EMBL/GenBank/DDBJ databases">
        <authorList>
            <person name="Varghese N."/>
            <person name="Submissions S."/>
        </authorList>
    </citation>
    <scope>NUCLEOTIDE SEQUENCE [LARGE SCALE GENOMIC DNA]</scope>
    <source>
        <strain evidence="3">930I</strain>
    </source>
</reference>
<dbReference type="EMBL" id="FNCV01000018">
    <property type="protein sequence ID" value="SDH88364.1"/>
    <property type="molecule type" value="Genomic_DNA"/>
</dbReference>
<gene>
    <name evidence="2" type="ORF">SAMN05421742_11816</name>
</gene>
<dbReference type="InterPro" id="IPR053861">
    <property type="entry name" value="Phage_Mu_Gp45_N"/>
</dbReference>
<protein>
    <submittedName>
        <fullName evidence="2">Phage baseplate assembly protein V</fullName>
    </submittedName>
</protein>